<evidence type="ECO:0000313" key="1">
    <source>
        <dbReference type="EMBL" id="VVC31951.1"/>
    </source>
</evidence>
<protein>
    <submittedName>
        <fullName evidence="1">Uncharacterized protein</fullName>
    </submittedName>
</protein>
<sequence length="100" mass="11553">MNECDVALLLCHKRKRDAWNTDESETWADPSKPKKPAYANVISKISNTPVIQQRQLLSKYDIAFKNYQPSMPTIVEDEEETDAPTMYDDEPIRLIVHSTQ</sequence>
<name>A0A5E4MMA4_9HEMI</name>
<accession>A0A5E4MMA4</accession>
<dbReference type="AlphaFoldDB" id="A0A5E4MMA4"/>
<keyword evidence="2" id="KW-1185">Reference proteome</keyword>
<gene>
    <name evidence="1" type="ORF">CINCED_3A019131</name>
</gene>
<organism evidence="1 2">
    <name type="scientific">Cinara cedri</name>
    <dbReference type="NCBI Taxonomy" id="506608"/>
    <lineage>
        <taxon>Eukaryota</taxon>
        <taxon>Metazoa</taxon>
        <taxon>Ecdysozoa</taxon>
        <taxon>Arthropoda</taxon>
        <taxon>Hexapoda</taxon>
        <taxon>Insecta</taxon>
        <taxon>Pterygota</taxon>
        <taxon>Neoptera</taxon>
        <taxon>Paraneoptera</taxon>
        <taxon>Hemiptera</taxon>
        <taxon>Sternorrhyncha</taxon>
        <taxon>Aphidomorpha</taxon>
        <taxon>Aphidoidea</taxon>
        <taxon>Aphididae</taxon>
        <taxon>Lachninae</taxon>
        <taxon>Cinara</taxon>
    </lineage>
</organism>
<reference evidence="1 2" key="1">
    <citation type="submission" date="2019-08" db="EMBL/GenBank/DDBJ databases">
        <authorList>
            <person name="Alioto T."/>
            <person name="Alioto T."/>
            <person name="Gomez Garrido J."/>
        </authorList>
    </citation>
    <scope>NUCLEOTIDE SEQUENCE [LARGE SCALE GENOMIC DNA]</scope>
</reference>
<dbReference type="EMBL" id="CABPRJ010000952">
    <property type="protein sequence ID" value="VVC31951.1"/>
    <property type="molecule type" value="Genomic_DNA"/>
</dbReference>
<proteinExistence type="predicted"/>
<evidence type="ECO:0000313" key="2">
    <source>
        <dbReference type="Proteomes" id="UP000325440"/>
    </source>
</evidence>
<dbReference type="Proteomes" id="UP000325440">
    <property type="component" value="Unassembled WGS sequence"/>
</dbReference>